<organism evidence="2 3">
    <name type="scientific">Actinokineospora cianjurensis</name>
    <dbReference type="NCBI Taxonomy" id="585224"/>
    <lineage>
        <taxon>Bacteria</taxon>
        <taxon>Bacillati</taxon>
        <taxon>Actinomycetota</taxon>
        <taxon>Actinomycetes</taxon>
        <taxon>Pseudonocardiales</taxon>
        <taxon>Pseudonocardiaceae</taxon>
        <taxon>Actinokineospora</taxon>
    </lineage>
</organism>
<keyword evidence="1" id="KW-1133">Transmembrane helix</keyword>
<comment type="caution">
    <text evidence="2">The sequence shown here is derived from an EMBL/GenBank/DDBJ whole genome shotgun (WGS) entry which is preliminary data.</text>
</comment>
<keyword evidence="1" id="KW-0472">Membrane</keyword>
<dbReference type="EMBL" id="RCDD01000003">
    <property type="protein sequence ID" value="RLK57957.1"/>
    <property type="molecule type" value="Genomic_DNA"/>
</dbReference>
<dbReference type="Proteomes" id="UP000282454">
    <property type="component" value="Unassembled WGS sequence"/>
</dbReference>
<dbReference type="AlphaFoldDB" id="A0A421B0S1"/>
<keyword evidence="3" id="KW-1185">Reference proteome</keyword>
<name>A0A421B0S1_9PSEU</name>
<proteinExistence type="predicted"/>
<keyword evidence="1" id="KW-0812">Transmembrane</keyword>
<gene>
    <name evidence="2" type="ORF">CLV68_4047</name>
</gene>
<evidence type="ECO:0000256" key="1">
    <source>
        <dbReference type="SAM" id="Phobius"/>
    </source>
</evidence>
<evidence type="ECO:0000313" key="2">
    <source>
        <dbReference type="EMBL" id="RLK57957.1"/>
    </source>
</evidence>
<protein>
    <submittedName>
        <fullName evidence="2">Uncharacterized protein</fullName>
    </submittedName>
</protein>
<dbReference type="OrthoDB" id="4276066at2"/>
<accession>A0A421B0S1</accession>
<feature type="transmembrane region" description="Helical" evidence="1">
    <location>
        <begin position="58"/>
        <end position="76"/>
    </location>
</feature>
<feature type="transmembrane region" description="Helical" evidence="1">
    <location>
        <begin position="21"/>
        <end position="46"/>
    </location>
</feature>
<evidence type="ECO:0000313" key="3">
    <source>
        <dbReference type="Proteomes" id="UP000282454"/>
    </source>
</evidence>
<dbReference type="RefSeq" id="WP_147460075.1">
    <property type="nucleotide sequence ID" value="NZ_RCDD01000003.1"/>
</dbReference>
<reference evidence="2 3" key="1">
    <citation type="submission" date="2018-10" db="EMBL/GenBank/DDBJ databases">
        <title>Genomic Encyclopedia of Archaeal and Bacterial Type Strains, Phase II (KMG-II): from individual species to whole genera.</title>
        <authorList>
            <person name="Goeker M."/>
        </authorList>
    </citation>
    <scope>NUCLEOTIDE SEQUENCE [LARGE SCALE GENOMIC DNA]</scope>
    <source>
        <strain evidence="2 3">DSM 45657</strain>
    </source>
</reference>
<sequence length="172" mass="19082">MVDQMITAHSILRDRYARRSLVMTCGLLVASTVATAFAFAAGEAVVRVGPVVAQRSTWLGWFAVLTFAVTLVDLTVDWKAGKRRHEDAVRRLSELKAELRTPPAPEEQAKLSLRYQVVMDSVPAIPDRLFASLKAAHLRKVEISTLLSERPGISVRAARKALRLKVREHPTS</sequence>